<evidence type="ECO:0000256" key="17">
    <source>
        <dbReference type="PIRSR" id="PIRSR001619-1"/>
    </source>
</evidence>
<gene>
    <name evidence="16 18" type="primary">bioB</name>
    <name evidence="18" type="ORF">NCTC12204_02287</name>
</gene>
<keyword evidence="7 16" id="KW-0949">S-adenosyl-L-methionine</keyword>
<dbReference type="SUPFAM" id="SSF102114">
    <property type="entry name" value="Radical SAM enzymes"/>
    <property type="match status" value="1"/>
</dbReference>
<dbReference type="PROSITE" id="PS51918">
    <property type="entry name" value="RADICAL_SAM"/>
    <property type="match status" value="1"/>
</dbReference>
<dbReference type="NCBIfam" id="TIGR00433">
    <property type="entry name" value="bioB"/>
    <property type="match status" value="1"/>
</dbReference>
<keyword evidence="10 16" id="KW-0093">Biotin biosynthesis</keyword>
<dbReference type="GO" id="GO:0051537">
    <property type="term" value="F:2 iron, 2 sulfur cluster binding"/>
    <property type="evidence" value="ECO:0007669"/>
    <property type="project" value="UniProtKB-KW"/>
</dbReference>
<dbReference type="InterPro" id="IPR007197">
    <property type="entry name" value="rSAM"/>
</dbReference>
<dbReference type="Pfam" id="PF04055">
    <property type="entry name" value="Radical_SAM"/>
    <property type="match status" value="1"/>
</dbReference>
<comment type="cofactor">
    <cofactor evidence="16 17">
        <name>[4Fe-4S] cluster</name>
        <dbReference type="ChEBI" id="CHEBI:49883"/>
    </cofactor>
    <text evidence="16 17">Binds 1 [4Fe-4S] cluster. The cluster is coordinated with 3 cysteines and an exchangeable S-adenosyl-L-methionine.</text>
</comment>
<keyword evidence="11 16" id="KW-0408">Iron</keyword>
<name>A0A449E9T5_ENTHR</name>
<feature type="binding site" evidence="16 17">
    <location>
        <position position="264"/>
    </location>
    <ligand>
        <name>[2Fe-2S] cluster</name>
        <dbReference type="ChEBI" id="CHEBI:190135"/>
    </ligand>
</feature>
<evidence type="ECO:0000256" key="15">
    <source>
        <dbReference type="ARBA" id="ARBA00070199"/>
    </source>
</evidence>
<evidence type="ECO:0000256" key="16">
    <source>
        <dbReference type="HAMAP-Rule" id="MF_01694"/>
    </source>
</evidence>
<proteinExistence type="inferred from homology"/>
<accession>A0A449E9T5</accession>
<evidence type="ECO:0000256" key="7">
    <source>
        <dbReference type="ARBA" id="ARBA00022691"/>
    </source>
</evidence>
<comment type="caution">
    <text evidence="18">The sequence shown here is derived from an EMBL/GenBank/DDBJ whole genome shotgun (WGS) entry which is preliminary data.</text>
</comment>
<keyword evidence="9 16" id="KW-0479">Metal-binding</keyword>
<dbReference type="PANTHER" id="PTHR22976">
    <property type="entry name" value="BIOTIN SYNTHASE"/>
    <property type="match status" value="1"/>
</dbReference>
<evidence type="ECO:0000256" key="13">
    <source>
        <dbReference type="ARBA" id="ARBA00051157"/>
    </source>
</evidence>
<dbReference type="AlphaFoldDB" id="A0A449E9T5"/>
<comment type="catalytic activity">
    <reaction evidence="13 16">
        <text>(4R,5S)-dethiobiotin + (sulfur carrier)-SH + 2 reduced [2Fe-2S]-[ferredoxin] + 2 S-adenosyl-L-methionine = (sulfur carrier)-H + biotin + 2 5'-deoxyadenosine + 2 L-methionine + 2 oxidized [2Fe-2S]-[ferredoxin]</text>
        <dbReference type="Rhea" id="RHEA:22060"/>
        <dbReference type="Rhea" id="RHEA-COMP:10000"/>
        <dbReference type="Rhea" id="RHEA-COMP:10001"/>
        <dbReference type="Rhea" id="RHEA-COMP:14737"/>
        <dbReference type="Rhea" id="RHEA-COMP:14739"/>
        <dbReference type="ChEBI" id="CHEBI:17319"/>
        <dbReference type="ChEBI" id="CHEBI:29917"/>
        <dbReference type="ChEBI" id="CHEBI:33737"/>
        <dbReference type="ChEBI" id="CHEBI:33738"/>
        <dbReference type="ChEBI" id="CHEBI:57586"/>
        <dbReference type="ChEBI" id="CHEBI:57844"/>
        <dbReference type="ChEBI" id="CHEBI:59789"/>
        <dbReference type="ChEBI" id="CHEBI:64428"/>
        <dbReference type="ChEBI" id="CHEBI:149473"/>
        <dbReference type="EC" id="2.8.1.6"/>
    </reaction>
</comment>
<evidence type="ECO:0000256" key="3">
    <source>
        <dbReference type="ARBA" id="ARBA00011738"/>
    </source>
</evidence>
<comment type="cofactor">
    <cofactor evidence="17">
        <name>[2Fe-2S] cluster</name>
        <dbReference type="ChEBI" id="CHEBI:190135"/>
    </cofactor>
    <text evidence="17">Binds 1 [2Fe-2S] cluster. The cluster is coordinated with 3 cysteines and 1 arginine.</text>
</comment>
<dbReference type="GO" id="GO:0051539">
    <property type="term" value="F:4 iron, 4 sulfur cluster binding"/>
    <property type="evidence" value="ECO:0007669"/>
    <property type="project" value="UniProtKB-KW"/>
</dbReference>
<evidence type="ECO:0000313" key="19">
    <source>
        <dbReference type="Proteomes" id="UP000352698"/>
    </source>
</evidence>
<feature type="binding site" evidence="16 17">
    <location>
        <position position="58"/>
    </location>
    <ligand>
        <name>[4Fe-4S] cluster</name>
        <dbReference type="ChEBI" id="CHEBI:49883"/>
        <note>4Fe-4S-S-AdoMet</note>
    </ligand>
</feature>
<dbReference type="GO" id="GO:0009102">
    <property type="term" value="P:biotin biosynthetic process"/>
    <property type="evidence" value="ECO:0007669"/>
    <property type="project" value="UniProtKB-UniRule"/>
</dbReference>
<dbReference type="Pfam" id="PF06968">
    <property type="entry name" value="BATS"/>
    <property type="match status" value="1"/>
</dbReference>
<dbReference type="HAMAP" id="MF_01694">
    <property type="entry name" value="BioB"/>
    <property type="match status" value="1"/>
</dbReference>
<comment type="cofactor">
    <cofactor evidence="16">
        <name>[2Fe-2S] cluster</name>
        <dbReference type="ChEBI" id="CHEBI:190135"/>
    </cofactor>
    <text evidence="16">Binds 1 [2Fe-2S] cluster. The cluster is coordinated with 3 cysteines and 1 arginine.</text>
</comment>
<dbReference type="GO" id="GO:0004076">
    <property type="term" value="F:biotin synthase activity"/>
    <property type="evidence" value="ECO:0007669"/>
    <property type="project" value="UniProtKB-UniRule"/>
</dbReference>
<dbReference type="InterPro" id="IPR024177">
    <property type="entry name" value="Biotin_synthase"/>
</dbReference>
<dbReference type="Gene3D" id="3.20.20.70">
    <property type="entry name" value="Aldolase class I"/>
    <property type="match status" value="1"/>
</dbReference>
<keyword evidence="8 16" id="KW-0001">2Fe-2S</keyword>
<dbReference type="InterPro" id="IPR002684">
    <property type="entry name" value="Biotin_synth/BioAB"/>
</dbReference>
<dbReference type="PANTHER" id="PTHR22976:SF2">
    <property type="entry name" value="BIOTIN SYNTHASE, MITOCHONDRIAL"/>
    <property type="match status" value="1"/>
</dbReference>
<evidence type="ECO:0000313" key="18">
    <source>
        <dbReference type="EMBL" id="VTQ68150.1"/>
    </source>
</evidence>
<dbReference type="PIRSF" id="PIRSF001619">
    <property type="entry name" value="Biotin_synth"/>
    <property type="match status" value="1"/>
</dbReference>
<feature type="binding site" evidence="16 17">
    <location>
        <position position="102"/>
    </location>
    <ligand>
        <name>[2Fe-2S] cluster</name>
        <dbReference type="ChEBI" id="CHEBI:190135"/>
    </ligand>
</feature>
<dbReference type="SMART" id="SM00876">
    <property type="entry name" value="BATS"/>
    <property type="match status" value="1"/>
</dbReference>
<comment type="similarity">
    <text evidence="2 16">Belongs to the radical SAM superfamily. Biotin synthase family.</text>
</comment>
<comment type="function">
    <text evidence="14 16">Catalyzes the conversion of dethiobiotin (DTB) to biotin by the insertion of a sulfur atom into dethiobiotin via a radical-based mechanism.</text>
</comment>
<dbReference type="SMART" id="SM00729">
    <property type="entry name" value="Elp3"/>
    <property type="match status" value="1"/>
</dbReference>
<dbReference type="UniPathway" id="UPA00078">
    <property type="reaction ID" value="UER00162"/>
</dbReference>
<evidence type="ECO:0000256" key="12">
    <source>
        <dbReference type="ARBA" id="ARBA00023014"/>
    </source>
</evidence>
<evidence type="ECO:0000256" key="10">
    <source>
        <dbReference type="ARBA" id="ARBA00022756"/>
    </source>
</evidence>
<evidence type="ECO:0000256" key="1">
    <source>
        <dbReference type="ARBA" id="ARBA00004942"/>
    </source>
</evidence>
<dbReference type="SFLD" id="SFLDS00029">
    <property type="entry name" value="Radical_SAM"/>
    <property type="match status" value="1"/>
</dbReference>
<comment type="pathway">
    <text evidence="1 16">Cofactor biosynthesis; biotin biosynthesis; biotin from 7,8-diaminononanoate: step 2/2.</text>
</comment>
<keyword evidence="6 16" id="KW-0808">Transferase</keyword>
<feature type="binding site" evidence="16 17">
    <location>
        <position position="194"/>
    </location>
    <ligand>
        <name>[2Fe-2S] cluster</name>
        <dbReference type="ChEBI" id="CHEBI:190135"/>
    </ligand>
</feature>
<evidence type="ECO:0000256" key="2">
    <source>
        <dbReference type="ARBA" id="ARBA00010765"/>
    </source>
</evidence>
<evidence type="ECO:0000256" key="11">
    <source>
        <dbReference type="ARBA" id="ARBA00023004"/>
    </source>
</evidence>
<dbReference type="Proteomes" id="UP000352698">
    <property type="component" value="Unassembled WGS sequence"/>
</dbReference>
<reference evidence="18 19" key="1">
    <citation type="submission" date="2019-05" db="EMBL/GenBank/DDBJ databases">
        <authorList>
            <consortium name="Pathogen Informatics"/>
        </authorList>
    </citation>
    <scope>NUCLEOTIDE SEQUENCE [LARGE SCALE GENOMIC DNA]</scope>
    <source>
        <strain evidence="18 19">NCTC12204</strain>
    </source>
</reference>
<dbReference type="GO" id="GO:0005506">
    <property type="term" value="F:iron ion binding"/>
    <property type="evidence" value="ECO:0007669"/>
    <property type="project" value="UniProtKB-UniRule"/>
</dbReference>
<feature type="binding site" evidence="16 17">
    <location>
        <position position="134"/>
    </location>
    <ligand>
        <name>[2Fe-2S] cluster</name>
        <dbReference type="ChEBI" id="CHEBI:190135"/>
    </ligand>
</feature>
<evidence type="ECO:0000256" key="6">
    <source>
        <dbReference type="ARBA" id="ARBA00022679"/>
    </source>
</evidence>
<dbReference type="EC" id="2.8.1.6" evidence="4 16"/>
<dbReference type="InterPro" id="IPR058240">
    <property type="entry name" value="rSAM_sf"/>
</dbReference>
<evidence type="ECO:0000256" key="14">
    <source>
        <dbReference type="ARBA" id="ARBA00057568"/>
    </source>
</evidence>
<evidence type="ECO:0000256" key="8">
    <source>
        <dbReference type="ARBA" id="ARBA00022714"/>
    </source>
</evidence>
<sequence>MENLFEPCVPLTKTTCLEILKDKTNLWGYYAQALQLKTNKSQNIIRLNTLLNAKSGLCREDCGYCAQSKKSSATIETYGLLPKKEIIRKALIAKKNHSSVFCIALSGTRPSKKEIHLLGEAIQTIKSIMSIEICLSIGLVTEEQIDYLKSCGVDRLNHNLNTSRDNYPNITTTHSYDDRLETLNKLRQHEMNICSGFICGMGETDEQLVDLAFDLKDQEPYSVPVNFLLPIAGTMFEEHNELTPMKCLKILTMLRLLFPATELRVSAGREFHLGELQPFALLIVDSIFLGNYLTEKGAPISEDQKMLDRLGLVVAGVCDEE</sequence>
<dbReference type="SFLD" id="SFLDG01278">
    <property type="entry name" value="biotin_synthase_like"/>
    <property type="match status" value="1"/>
</dbReference>
<feature type="binding site" evidence="16 17">
    <location>
        <position position="62"/>
    </location>
    <ligand>
        <name>[4Fe-4S] cluster</name>
        <dbReference type="ChEBI" id="CHEBI:49883"/>
        <note>4Fe-4S-S-AdoMet</note>
    </ligand>
</feature>
<feature type="binding site" evidence="16 17">
    <location>
        <position position="65"/>
    </location>
    <ligand>
        <name>[4Fe-4S] cluster</name>
        <dbReference type="ChEBI" id="CHEBI:49883"/>
        <note>4Fe-4S-S-AdoMet</note>
    </ligand>
</feature>
<dbReference type="InterPro" id="IPR006638">
    <property type="entry name" value="Elp3/MiaA/NifB-like_rSAM"/>
</dbReference>
<evidence type="ECO:0000256" key="5">
    <source>
        <dbReference type="ARBA" id="ARBA00022485"/>
    </source>
</evidence>
<dbReference type="EMBL" id="CABEEP010000001">
    <property type="protein sequence ID" value="VTQ68150.1"/>
    <property type="molecule type" value="Genomic_DNA"/>
</dbReference>
<evidence type="ECO:0000256" key="9">
    <source>
        <dbReference type="ARBA" id="ARBA00022723"/>
    </source>
</evidence>
<protein>
    <recommendedName>
        <fullName evidence="15 16">Biotin synthase</fullName>
        <ecNumber evidence="4 16">2.8.1.6</ecNumber>
    </recommendedName>
</protein>
<organism evidence="18 19">
    <name type="scientific">Enterococcus hirae</name>
    <dbReference type="NCBI Taxonomy" id="1354"/>
    <lineage>
        <taxon>Bacteria</taxon>
        <taxon>Bacillati</taxon>
        <taxon>Bacillota</taxon>
        <taxon>Bacilli</taxon>
        <taxon>Lactobacillales</taxon>
        <taxon>Enterococcaceae</taxon>
        <taxon>Enterococcus</taxon>
    </lineage>
</organism>
<dbReference type="RefSeq" id="WP_010737132.1">
    <property type="nucleotide sequence ID" value="NZ_AP027299.1"/>
</dbReference>
<evidence type="ECO:0000256" key="4">
    <source>
        <dbReference type="ARBA" id="ARBA00012236"/>
    </source>
</evidence>
<keyword evidence="12 16" id="KW-0411">Iron-sulfur</keyword>
<dbReference type="InterPro" id="IPR013785">
    <property type="entry name" value="Aldolase_TIM"/>
</dbReference>
<dbReference type="FunFam" id="3.20.20.70:FF:000026">
    <property type="entry name" value="Biotin synthase"/>
    <property type="match status" value="1"/>
</dbReference>
<keyword evidence="5 16" id="KW-0004">4Fe-4S</keyword>
<dbReference type="CDD" id="cd01335">
    <property type="entry name" value="Radical_SAM"/>
    <property type="match status" value="1"/>
</dbReference>
<dbReference type="SFLD" id="SFLDG01060">
    <property type="entry name" value="BATS_domain_containing"/>
    <property type="match status" value="1"/>
</dbReference>
<comment type="subunit">
    <text evidence="3 16">Homodimer.</text>
</comment>
<dbReference type="InterPro" id="IPR010722">
    <property type="entry name" value="BATS_dom"/>
</dbReference>